<dbReference type="FunFam" id="1.10.510.10:FF:000571">
    <property type="entry name" value="Maternal embryonic leucine zipper kinase"/>
    <property type="match status" value="1"/>
</dbReference>
<keyword evidence="3" id="KW-0067">ATP-binding</keyword>
<dbReference type="GO" id="GO:0004674">
    <property type="term" value="F:protein serine/threonine kinase activity"/>
    <property type="evidence" value="ECO:0007669"/>
    <property type="project" value="TreeGrafter"/>
</dbReference>
<dbReference type="InterPro" id="IPR011009">
    <property type="entry name" value="Kinase-like_dom_sf"/>
</dbReference>
<name>A0A915I916_ROMCU</name>
<sequence>MKLKNLRFEKLYTPYFPTQYCTGGELFDYIVKKDRLPEPEARHFFRQIIAAVAFTHHKGYAHRDLKPENLLLTTELQLKLIDFGLCANPVKNKFLETCCGSPAYAAPELIAGNAYCGNEADIWSMGVLLYALLCGFLPFEDECLPKMYQKIQRSFYVCLIRLLFPLQELLVVIV</sequence>
<dbReference type="PROSITE" id="PS00108">
    <property type="entry name" value="PROTEIN_KINASE_ST"/>
    <property type="match status" value="1"/>
</dbReference>
<dbReference type="SUPFAM" id="SSF56112">
    <property type="entry name" value="Protein kinase-like (PK-like)"/>
    <property type="match status" value="1"/>
</dbReference>
<dbReference type="PANTHER" id="PTHR24346">
    <property type="entry name" value="MAP/MICROTUBULE AFFINITY-REGULATING KINASE"/>
    <property type="match status" value="1"/>
</dbReference>
<accession>A0A915I916</accession>
<dbReference type="PROSITE" id="PS50011">
    <property type="entry name" value="PROTEIN_KINASE_DOM"/>
    <property type="match status" value="1"/>
</dbReference>
<evidence type="ECO:0000256" key="1">
    <source>
        <dbReference type="ARBA" id="ARBA00001946"/>
    </source>
</evidence>
<dbReference type="AlphaFoldDB" id="A0A915I916"/>
<dbReference type="Proteomes" id="UP000887565">
    <property type="component" value="Unplaced"/>
</dbReference>
<dbReference type="OMA" id="HYMITAT"/>
<dbReference type="InterPro" id="IPR008271">
    <property type="entry name" value="Ser/Thr_kinase_AS"/>
</dbReference>
<dbReference type="WBParaSite" id="nRc.2.0.1.t10664-RA">
    <property type="protein sequence ID" value="nRc.2.0.1.t10664-RA"/>
    <property type="gene ID" value="nRc.2.0.1.g10664"/>
</dbReference>
<evidence type="ECO:0000313" key="5">
    <source>
        <dbReference type="Proteomes" id="UP000887565"/>
    </source>
</evidence>
<dbReference type="SMART" id="SM00220">
    <property type="entry name" value="S_TKc"/>
    <property type="match status" value="1"/>
</dbReference>
<dbReference type="GO" id="GO:0005524">
    <property type="term" value="F:ATP binding"/>
    <property type="evidence" value="ECO:0007669"/>
    <property type="project" value="UniProtKB-KW"/>
</dbReference>
<evidence type="ECO:0000259" key="4">
    <source>
        <dbReference type="PROSITE" id="PS50011"/>
    </source>
</evidence>
<reference evidence="6" key="1">
    <citation type="submission" date="2022-11" db="UniProtKB">
        <authorList>
            <consortium name="WormBaseParasite"/>
        </authorList>
    </citation>
    <scope>IDENTIFICATION</scope>
</reference>
<keyword evidence="2" id="KW-0547">Nucleotide-binding</keyword>
<evidence type="ECO:0000256" key="2">
    <source>
        <dbReference type="ARBA" id="ARBA00022741"/>
    </source>
</evidence>
<evidence type="ECO:0000313" key="6">
    <source>
        <dbReference type="WBParaSite" id="nRc.2.0.1.t10664-RA"/>
    </source>
</evidence>
<dbReference type="InterPro" id="IPR000719">
    <property type="entry name" value="Prot_kinase_dom"/>
</dbReference>
<feature type="domain" description="Protein kinase" evidence="4">
    <location>
        <begin position="1"/>
        <end position="174"/>
    </location>
</feature>
<organism evidence="5 6">
    <name type="scientific">Romanomermis culicivorax</name>
    <name type="common">Nematode worm</name>
    <dbReference type="NCBI Taxonomy" id="13658"/>
    <lineage>
        <taxon>Eukaryota</taxon>
        <taxon>Metazoa</taxon>
        <taxon>Ecdysozoa</taxon>
        <taxon>Nematoda</taxon>
        <taxon>Enoplea</taxon>
        <taxon>Dorylaimia</taxon>
        <taxon>Mermithida</taxon>
        <taxon>Mermithoidea</taxon>
        <taxon>Mermithidae</taxon>
        <taxon>Romanomermis</taxon>
    </lineage>
</organism>
<dbReference type="GO" id="GO:0035556">
    <property type="term" value="P:intracellular signal transduction"/>
    <property type="evidence" value="ECO:0007669"/>
    <property type="project" value="TreeGrafter"/>
</dbReference>
<protein>
    <submittedName>
        <fullName evidence="6">Protein kinase domain-containing protein</fullName>
    </submittedName>
</protein>
<dbReference type="PANTHER" id="PTHR24346:SF30">
    <property type="entry name" value="MATERNAL EMBRYONIC LEUCINE ZIPPER KINASE"/>
    <property type="match status" value="1"/>
</dbReference>
<comment type="cofactor">
    <cofactor evidence="1">
        <name>Mg(2+)</name>
        <dbReference type="ChEBI" id="CHEBI:18420"/>
    </cofactor>
</comment>
<keyword evidence="5" id="KW-1185">Reference proteome</keyword>
<dbReference type="Pfam" id="PF00069">
    <property type="entry name" value="Pkinase"/>
    <property type="match status" value="1"/>
</dbReference>
<proteinExistence type="predicted"/>
<dbReference type="Gene3D" id="1.10.510.10">
    <property type="entry name" value="Transferase(Phosphotransferase) domain 1"/>
    <property type="match status" value="1"/>
</dbReference>
<evidence type="ECO:0000256" key="3">
    <source>
        <dbReference type="ARBA" id="ARBA00022840"/>
    </source>
</evidence>
<dbReference type="GO" id="GO:0005737">
    <property type="term" value="C:cytoplasm"/>
    <property type="evidence" value="ECO:0007669"/>
    <property type="project" value="TreeGrafter"/>
</dbReference>